<dbReference type="GO" id="GO:0005230">
    <property type="term" value="F:extracellular ligand-gated monoatomic ion channel activity"/>
    <property type="evidence" value="ECO:0007669"/>
    <property type="project" value="InterPro"/>
</dbReference>
<feature type="transmembrane region" description="Helical" evidence="17">
    <location>
        <begin position="24"/>
        <end position="41"/>
    </location>
</feature>
<evidence type="ECO:0000256" key="2">
    <source>
        <dbReference type="ARBA" id="ARBA00004141"/>
    </source>
</evidence>
<dbReference type="FunFam" id="3.30.200.20:FF:000210">
    <property type="entry name" value="Mitogen-activated protein kinase"/>
    <property type="match status" value="1"/>
</dbReference>
<evidence type="ECO:0000259" key="19">
    <source>
        <dbReference type="PROSITE" id="PS50893"/>
    </source>
</evidence>
<feature type="transmembrane region" description="Helical" evidence="17">
    <location>
        <begin position="1155"/>
        <end position="1181"/>
    </location>
</feature>
<evidence type="ECO:0000256" key="10">
    <source>
        <dbReference type="ARBA" id="ARBA00022840"/>
    </source>
</evidence>
<dbReference type="GO" id="GO:1903034">
    <property type="term" value="P:regulation of response to wounding"/>
    <property type="evidence" value="ECO:0007669"/>
    <property type="project" value="UniProtKB-ARBA"/>
</dbReference>
<dbReference type="OrthoDB" id="10255969at2759"/>
<dbReference type="Gene3D" id="3.40.50.300">
    <property type="entry name" value="P-loop containing nucleotide triphosphate hydrolases"/>
    <property type="match status" value="1"/>
</dbReference>
<dbReference type="InterPro" id="IPR003593">
    <property type="entry name" value="AAA+_ATPase"/>
</dbReference>
<dbReference type="InterPro" id="IPR003527">
    <property type="entry name" value="MAP_kinase_CS"/>
</dbReference>
<dbReference type="InterPro" id="IPR008271">
    <property type="entry name" value="Ser/Thr_kinase_AS"/>
</dbReference>
<evidence type="ECO:0000256" key="17">
    <source>
        <dbReference type="SAM" id="Phobius"/>
    </source>
</evidence>
<feature type="compositionally biased region" description="Polar residues" evidence="16">
    <location>
        <begin position="1297"/>
        <end position="1320"/>
    </location>
</feature>
<evidence type="ECO:0000313" key="20">
    <source>
        <dbReference type="EMBL" id="CAD7280537.1"/>
    </source>
</evidence>
<evidence type="ECO:0000256" key="1">
    <source>
        <dbReference type="ARBA" id="ARBA00001946"/>
    </source>
</evidence>
<keyword evidence="10 15" id="KW-0067">ATP-binding</keyword>
<dbReference type="InterPro" id="IPR008351">
    <property type="entry name" value="MAPK_JNK"/>
</dbReference>
<dbReference type="InterPro" id="IPR018000">
    <property type="entry name" value="Neurotransmitter_ion_chnl_CS"/>
</dbReference>
<dbReference type="EMBL" id="OA884273">
    <property type="protein sequence ID" value="CAD7280537.1"/>
    <property type="molecule type" value="Genomic_DNA"/>
</dbReference>
<comment type="subcellular location">
    <subcellularLocation>
        <location evidence="15">Cytoplasm</location>
    </subcellularLocation>
    <subcellularLocation>
        <location evidence="2">Membrane</location>
        <topology evidence="2">Multi-pass membrane protein</topology>
    </subcellularLocation>
</comment>
<dbReference type="Pfam" id="PF00005">
    <property type="entry name" value="ABC_tran"/>
    <property type="match status" value="1"/>
</dbReference>
<feature type="domain" description="Protein kinase" evidence="18">
    <location>
        <begin position="1383"/>
        <end position="1679"/>
    </location>
</feature>
<evidence type="ECO:0000256" key="15">
    <source>
        <dbReference type="RuleBase" id="RU368052"/>
    </source>
</evidence>
<dbReference type="Gene3D" id="1.10.510.10">
    <property type="entry name" value="Transferase(Phosphotransferase) domain 1"/>
    <property type="match status" value="1"/>
</dbReference>
<dbReference type="InterPro" id="IPR003439">
    <property type="entry name" value="ABC_transporter-like_ATP-bd"/>
</dbReference>
<evidence type="ECO:0000259" key="18">
    <source>
        <dbReference type="PROSITE" id="PS50011"/>
    </source>
</evidence>
<dbReference type="PROSITE" id="PS50011">
    <property type="entry name" value="PROTEIN_KINASE_DOM"/>
    <property type="match status" value="1"/>
</dbReference>
<organism evidence="20">
    <name type="scientific">Notodromas monacha</name>
    <dbReference type="NCBI Taxonomy" id="399045"/>
    <lineage>
        <taxon>Eukaryota</taxon>
        <taxon>Metazoa</taxon>
        <taxon>Ecdysozoa</taxon>
        <taxon>Arthropoda</taxon>
        <taxon>Crustacea</taxon>
        <taxon>Oligostraca</taxon>
        <taxon>Ostracoda</taxon>
        <taxon>Podocopa</taxon>
        <taxon>Podocopida</taxon>
        <taxon>Cypridocopina</taxon>
        <taxon>Cypridoidea</taxon>
        <taxon>Cyprididae</taxon>
        <taxon>Notodromas</taxon>
    </lineage>
</organism>
<keyword evidence="7 17" id="KW-0812">Transmembrane</keyword>
<dbReference type="InterPro" id="IPR017871">
    <property type="entry name" value="ABC_transporter-like_CS"/>
</dbReference>
<keyword evidence="11 17" id="KW-1133">Transmembrane helix</keyword>
<evidence type="ECO:0000256" key="11">
    <source>
        <dbReference type="ARBA" id="ARBA00022989"/>
    </source>
</evidence>
<feature type="transmembrane region" description="Helical" evidence="17">
    <location>
        <begin position="267"/>
        <end position="289"/>
    </location>
</feature>
<sequence length="1810" mass="199167">MEACLIAGLTITYAKPNGKSVLGVILATIANIGVMFGVLAYHRDALNIGGSDAPRIYTYTKLKAALLNGYDADARPGSPSTAVPLEIGMYITTLRIEEWHSALHANAFLSLQWTDERLQWSPEDFSGIKILRVPPTSIWVPDASLQNELPSFTFATKAEEKLVLIDSNGTVLWVPNVAFKSTCKLNLANFPVDEHECSLVLGSWTYDKSEIDIKLAAKPINKMAFVESSAWVLLESSAKENDLVFPDVEGVYPNTEFTFRLGRRGNAFWSTLYAPIAACLIAGLTITYAKPNGKSVLGVILATIANIGVMFGVLAYHRDALNIGGSDAPRILQFVGCLIALEALLLPLRVLSWSFYANKRSCIKGCVKTPPIFFNCLTRLAEKCERGRCHATSNSYCQDTALTSTEKKGQLYGKDDMFKDSIAQQKFANCWGFASTFTQYSAILVHSVMTSSTDEENQSTAVRVDCCDDDATSIVVDADISPSEPGETAAVEDKRSLHTTASCETIIMSSDQPQGSKISVNSQQEPAAVDCHDLVKSFGRRKTKSHVLKGLDMRVERKSIYALLGPSGCGKTTLLSCIVGCLRPDAGSVRVFGQKPGEKNSEVPGSLVGYMPQDIALYPQFHIKEAIYYFGKIYGMTASAVKQRSEFLVAFFDLPNADRMIESLSGGERRRVSLACALLHKPPLLILDEPTVGVDPVLRHSIWEHLNELTKTDDTSVLMTTHYIEEARQANRVGLMRNGRLLAQASPESLLAAHEALTLEKVFLLLCQQADKLERTPVIFSNEYSFDYGTPNGTTASPMKLEDISEKHPISSVVPVTEKSTEIPAKATFENPAFQLGDDQHIAVQETEPTEKFSPVPKSLTEKKRGSEWIPSKTTMQALLFKNFILMLRHRGALTFEILLPPLQIILFFLTLRSGAQNLVLTVFNEEAVNITSPTQAFCRENAFSCELIDSIRSKTLQPVYKSSLAEAYDAVMNGEAWGVIHVKKNFSTSLANRALGPFFGNHGSNNKTLDESSIHVRLDMTNQQMVLMITQSLVFSLTEFFQKVADRMGISSSVIGALPIEFGDPIVGTKDSKSTEFIAPGIQIMVIFTIAMGWTAIMFVVERRQGQIHRSYVAGAKNCEILICYMIKQACVAVVQIVLTLTMMLAVFKLPNHGSLVIIALLCFLQGICGMSFGLLVSCLVTEETSAIVICSGITMPSLLLTGMCWPKEGMSPVLRGFSELLPQSFGMEALRRVMSRGTPDAVDATRTGSCVVRGVARKGARSPLFRLFPNTSLTGSKPSKTSAGGSEGGHPTPRRQAQNPHNSLPATTRRSSFASTQEQKFHSSSSPSKAKFASVGVARKTYSLRNPSYTPVSMAANAAKSPSHFYTVEVGDTKFTILKRYQNLKPIGSGAQGIVCAARDGEDGPMVAIKKLSRPFQNVTHAKRSYREFKLMKLVNHKNIIGLLNAFTPQRTLEDFQDVYLVMELMDANLCQVIQMDLDHERMSYLLYQMLCGIKHLHSAGIIHRDLKPSNIVVKSDCTLKILDFGLARTAGTTFMMTPYVVTRYYRAPEVILGMGYTDNVDIWSVGCIMGEMIRGAVLFPGSDHIDQWKKIIEQLGTPTSEFMRRLQPTVRNYVENQPRYAGYPFDKLFPDCLFPSDSTDHTKLKASQARDLLSKMLVIDPQKRISVGEALLHPYIYVWYDESEVKAPGPCLQPAPHVYDHSVDEREHLVEEWKQLIYAEVMEYEAKHYSEVPVPPPNSRLHQAPSQNAGPSVSVSQSSNPLPPTSSSSDVSSMSSNHSGVPVASGLDSNGYADETASLSRGGSARR</sequence>
<keyword evidence="8 15" id="KW-0547">Nucleotide-binding</keyword>
<keyword evidence="6 15" id="KW-0808">Transferase</keyword>
<accession>A0A7R9BS49</accession>
<keyword evidence="15" id="KW-0460">Magnesium</keyword>
<comment type="cofactor">
    <cofactor evidence="1 15">
        <name>Mg(2+)</name>
        <dbReference type="ChEBI" id="CHEBI:18420"/>
    </cofactor>
</comment>
<feature type="compositionally biased region" description="Low complexity" evidence="16">
    <location>
        <begin position="1324"/>
        <end position="1334"/>
    </location>
</feature>
<dbReference type="PROSITE" id="PS00108">
    <property type="entry name" value="PROTEIN_KINASE_ST"/>
    <property type="match status" value="1"/>
</dbReference>
<feature type="compositionally biased region" description="Low complexity" evidence="16">
    <location>
        <begin position="1759"/>
        <end position="1782"/>
    </location>
</feature>
<comment type="catalytic activity">
    <reaction evidence="13">
        <text>L-threonyl-[protein] + ATP = O-phospho-L-threonyl-[protein] + ADP + H(+)</text>
        <dbReference type="Rhea" id="RHEA:46608"/>
        <dbReference type="Rhea" id="RHEA-COMP:11060"/>
        <dbReference type="Rhea" id="RHEA-COMP:11605"/>
        <dbReference type="ChEBI" id="CHEBI:15378"/>
        <dbReference type="ChEBI" id="CHEBI:30013"/>
        <dbReference type="ChEBI" id="CHEBI:30616"/>
        <dbReference type="ChEBI" id="CHEBI:61977"/>
        <dbReference type="ChEBI" id="CHEBI:456216"/>
        <dbReference type="EC" id="2.7.11.24"/>
    </reaction>
</comment>
<evidence type="ECO:0000256" key="8">
    <source>
        <dbReference type="ARBA" id="ARBA00022741"/>
    </source>
</evidence>
<comment type="catalytic activity">
    <reaction evidence="14">
        <text>L-seryl-[protein] + ATP = O-phospho-L-seryl-[protein] + ADP + H(+)</text>
        <dbReference type="Rhea" id="RHEA:17989"/>
        <dbReference type="Rhea" id="RHEA-COMP:9863"/>
        <dbReference type="Rhea" id="RHEA-COMP:11604"/>
        <dbReference type="ChEBI" id="CHEBI:15378"/>
        <dbReference type="ChEBI" id="CHEBI:29999"/>
        <dbReference type="ChEBI" id="CHEBI:30616"/>
        <dbReference type="ChEBI" id="CHEBI:83421"/>
        <dbReference type="ChEBI" id="CHEBI:456216"/>
        <dbReference type="EC" id="2.7.11.24"/>
    </reaction>
</comment>
<dbReference type="Pfam" id="PF00069">
    <property type="entry name" value="Pkinase"/>
    <property type="match status" value="1"/>
</dbReference>
<dbReference type="EMBL" id="CAJPEX010002236">
    <property type="protein sequence ID" value="CAG0920689.1"/>
    <property type="molecule type" value="Genomic_DNA"/>
</dbReference>
<dbReference type="Pfam" id="PF12698">
    <property type="entry name" value="ABC2_membrane_3"/>
    <property type="match status" value="1"/>
</dbReference>
<evidence type="ECO:0000256" key="14">
    <source>
        <dbReference type="ARBA" id="ARBA00048312"/>
    </source>
</evidence>
<dbReference type="Gene3D" id="2.70.170.10">
    <property type="entry name" value="Neurotransmitter-gated ion-channel ligand-binding domain"/>
    <property type="match status" value="1"/>
</dbReference>
<dbReference type="GO" id="GO:0005524">
    <property type="term" value="F:ATP binding"/>
    <property type="evidence" value="ECO:0007669"/>
    <property type="project" value="UniProtKB-UniRule"/>
</dbReference>
<keyword evidence="12 17" id="KW-0472">Membrane</keyword>
<feature type="compositionally biased region" description="Polar residues" evidence="16">
    <location>
        <begin position="1743"/>
        <end position="1758"/>
    </location>
</feature>
<dbReference type="GO" id="GO:0140359">
    <property type="term" value="F:ABC-type transporter activity"/>
    <property type="evidence" value="ECO:0007669"/>
    <property type="project" value="InterPro"/>
</dbReference>
<dbReference type="SUPFAM" id="SSF63712">
    <property type="entry name" value="Nicotinic receptor ligand binding domain-like"/>
    <property type="match status" value="1"/>
</dbReference>
<dbReference type="SUPFAM" id="SSF52540">
    <property type="entry name" value="P-loop containing nucleoside triphosphate hydrolases"/>
    <property type="match status" value="1"/>
</dbReference>
<dbReference type="Pfam" id="PF02931">
    <property type="entry name" value="Neur_chan_LBD"/>
    <property type="match status" value="1"/>
</dbReference>
<feature type="transmembrane region" description="Helical" evidence="17">
    <location>
        <begin position="1188"/>
        <end position="1207"/>
    </location>
</feature>
<dbReference type="SMART" id="SM00382">
    <property type="entry name" value="AAA"/>
    <property type="match status" value="1"/>
</dbReference>
<keyword evidence="4 15" id="KW-0723">Serine/threonine-protein kinase</keyword>
<feature type="transmembrane region" description="Helical" evidence="17">
    <location>
        <begin position="1123"/>
        <end position="1149"/>
    </location>
</feature>
<protein>
    <recommendedName>
        <fullName evidence="15">Stress-activated protein kinase JNK</fullName>
        <ecNumber evidence="15">2.7.11.24</ecNumber>
    </recommendedName>
</protein>
<evidence type="ECO:0000256" key="5">
    <source>
        <dbReference type="ARBA" id="ARBA00022553"/>
    </source>
</evidence>
<dbReference type="GO" id="GO:0016020">
    <property type="term" value="C:membrane"/>
    <property type="evidence" value="ECO:0007669"/>
    <property type="project" value="UniProtKB-SubCell"/>
</dbReference>
<dbReference type="GO" id="GO:0106310">
    <property type="term" value="F:protein serine kinase activity"/>
    <property type="evidence" value="ECO:0007669"/>
    <property type="project" value="UniProtKB-UniRule"/>
</dbReference>
<keyword evidence="5 15" id="KW-0597">Phosphoprotein</keyword>
<dbReference type="InterPro" id="IPR006202">
    <property type="entry name" value="Neur_chan_lig-bd"/>
</dbReference>
<gene>
    <name evidence="20" type="ORF">NMOB1V02_LOCUS8196</name>
</gene>
<feature type="transmembrane region" description="Helical" evidence="17">
    <location>
        <begin position="337"/>
        <end position="356"/>
    </location>
</feature>
<dbReference type="Proteomes" id="UP000678499">
    <property type="component" value="Unassembled WGS sequence"/>
</dbReference>
<dbReference type="GO" id="GO:0016887">
    <property type="term" value="F:ATP hydrolysis activity"/>
    <property type="evidence" value="ECO:0007669"/>
    <property type="project" value="InterPro"/>
</dbReference>
<evidence type="ECO:0000313" key="21">
    <source>
        <dbReference type="Proteomes" id="UP000678499"/>
    </source>
</evidence>
<dbReference type="FunFam" id="1.10.510.10:FF:000009">
    <property type="entry name" value="Mitogen-activated protein kinase"/>
    <property type="match status" value="1"/>
</dbReference>
<evidence type="ECO:0000256" key="9">
    <source>
        <dbReference type="ARBA" id="ARBA00022777"/>
    </source>
</evidence>
<dbReference type="PROSITE" id="PS00211">
    <property type="entry name" value="ABC_TRANSPORTER_1"/>
    <property type="match status" value="1"/>
</dbReference>
<dbReference type="PANTHER" id="PTHR43038:SF3">
    <property type="entry name" value="ABC TRANSPORTER G FAMILY MEMBER 20 ISOFORM X1"/>
    <property type="match status" value="1"/>
</dbReference>
<dbReference type="CDD" id="cd07850">
    <property type="entry name" value="STKc_JNK"/>
    <property type="match status" value="1"/>
</dbReference>
<proteinExistence type="inferred from homology"/>
<dbReference type="PANTHER" id="PTHR43038">
    <property type="entry name" value="ATP-BINDING CASSETTE, SUB-FAMILY H, MEMBER 1"/>
    <property type="match status" value="1"/>
</dbReference>
<dbReference type="SUPFAM" id="SSF56112">
    <property type="entry name" value="Protein kinase-like (PK-like)"/>
    <property type="match status" value="1"/>
</dbReference>
<evidence type="ECO:0000256" key="6">
    <source>
        <dbReference type="ARBA" id="ARBA00022679"/>
    </source>
</evidence>
<dbReference type="Gene3D" id="3.30.200.20">
    <property type="entry name" value="Phosphorylase Kinase, domain 1"/>
    <property type="match status" value="1"/>
</dbReference>
<dbReference type="InterPro" id="IPR027417">
    <property type="entry name" value="P-loop_NTPase"/>
</dbReference>
<feature type="transmembrane region" description="Helical" evidence="17">
    <location>
        <begin position="295"/>
        <end position="316"/>
    </location>
</feature>
<dbReference type="PROSITE" id="PS01351">
    <property type="entry name" value="MAPK"/>
    <property type="match status" value="1"/>
</dbReference>
<comment type="function">
    <text evidence="15">Responds to activation by environmental stress and pro-inflammatory cytokines by phosphorylating a number of transcription factors, and thus regulates transcriptional activity.</text>
</comment>
<dbReference type="InterPro" id="IPR011009">
    <property type="entry name" value="Kinase-like_dom_sf"/>
</dbReference>
<dbReference type="InterPro" id="IPR036734">
    <property type="entry name" value="Neur_chan_lig-bd_sf"/>
</dbReference>
<feature type="transmembrane region" description="Helical" evidence="17">
    <location>
        <begin position="1078"/>
        <end position="1102"/>
    </location>
</feature>
<evidence type="ECO:0000256" key="12">
    <source>
        <dbReference type="ARBA" id="ARBA00023136"/>
    </source>
</evidence>
<feature type="region of interest" description="Disordered" evidence="16">
    <location>
        <begin position="1736"/>
        <end position="1810"/>
    </location>
</feature>
<keyword evidence="9 15" id="KW-0418">Kinase</keyword>
<dbReference type="InterPro" id="IPR013525">
    <property type="entry name" value="ABC2_TM"/>
</dbReference>
<dbReference type="EC" id="2.7.11.24" evidence="15"/>
<dbReference type="PROSITE" id="PS50893">
    <property type="entry name" value="ABC_TRANSPORTER_2"/>
    <property type="match status" value="1"/>
</dbReference>
<dbReference type="GO" id="GO:0005737">
    <property type="term" value="C:cytoplasm"/>
    <property type="evidence" value="ECO:0007669"/>
    <property type="project" value="UniProtKB-SubCell"/>
</dbReference>
<dbReference type="GO" id="GO:0004707">
    <property type="term" value="F:MAP kinase activity"/>
    <property type="evidence" value="ECO:0007669"/>
    <property type="project" value="UniProtKB-UniRule"/>
</dbReference>
<feature type="region of interest" description="Disordered" evidence="16">
    <location>
        <begin position="1269"/>
        <end position="1334"/>
    </location>
</feature>
<evidence type="ECO:0000256" key="7">
    <source>
        <dbReference type="ARBA" id="ARBA00022692"/>
    </source>
</evidence>
<dbReference type="FunFam" id="2.70.170.10:FF:000028">
    <property type="entry name" value="AcetylCholine Receptor"/>
    <property type="match status" value="1"/>
</dbReference>
<feature type="domain" description="ABC transporter" evidence="19">
    <location>
        <begin position="529"/>
        <end position="763"/>
    </location>
</feature>
<keyword evidence="21" id="KW-1185">Reference proteome</keyword>
<evidence type="ECO:0000256" key="13">
    <source>
        <dbReference type="ARBA" id="ARBA00047592"/>
    </source>
</evidence>
<feature type="compositionally biased region" description="Polar residues" evidence="16">
    <location>
        <begin position="1271"/>
        <end position="1286"/>
    </location>
</feature>
<dbReference type="PROSITE" id="PS00236">
    <property type="entry name" value="NEUROTR_ION_CHANNEL"/>
    <property type="match status" value="1"/>
</dbReference>
<comment type="similarity">
    <text evidence="3 15">Belongs to the protein kinase superfamily. CMGC Ser/Thr protein kinase family. MAP kinase subfamily.</text>
</comment>
<dbReference type="SMART" id="SM00220">
    <property type="entry name" value="S_TKc"/>
    <property type="match status" value="1"/>
</dbReference>
<evidence type="ECO:0000256" key="16">
    <source>
        <dbReference type="SAM" id="MobiDB-lite"/>
    </source>
</evidence>
<evidence type="ECO:0000256" key="4">
    <source>
        <dbReference type="ARBA" id="ARBA00022527"/>
    </source>
</evidence>
<dbReference type="GO" id="GO:0036477">
    <property type="term" value="C:somatodendritic compartment"/>
    <property type="evidence" value="ECO:0007669"/>
    <property type="project" value="UniProtKB-ARBA"/>
</dbReference>
<evidence type="ECO:0000256" key="3">
    <source>
        <dbReference type="ARBA" id="ARBA00008832"/>
    </source>
</evidence>
<dbReference type="CDD" id="cd03230">
    <property type="entry name" value="ABC_DR_subfamily_A"/>
    <property type="match status" value="1"/>
</dbReference>
<reference evidence="20" key="1">
    <citation type="submission" date="2020-11" db="EMBL/GenBank/DDBJ databases">
        <authorList>
            <person name="Tran Van P."/>
        </authorList>
    </citation>
    <scope>NUCLEOTIDE SEQUENCE</scope>
</reference>
<name>A0A7R9BS49_9CRUS</name>
<dbReference type="InterPro" id="IPR000719">
    <property type="entry name" value="Prot_kinase_dom"/>
</dbReference>
<dbReference type="PRINTS" id="PR01772">
    <property type="entry name" value="JNKMAPKINASE"/>
</dbReference>